<reference evidence="2" key="3">
    <citation type="journal article" date="2014" name="Nature">
        <title>Elephant shark genome provides unique insights into gnathostome evolution.</title>
        <authorList>
            <consortium name="International Elephant Shark Genome Sequencing Consortium"/>
            <person name="Venkatesh B."/>
            <person name="Lee A.P."/>
            <person name="Ravi V."/>
            <person name="Maurya A.K."/>
            <person name="Lian M.M."/>
            <person name="Swann J.B."/>
            <person name="Ohta Y."/>
            <person name="Flajnik M.F."/>
            <person name="Sutoh Y."/>
            <person name="Kasahara M."/>
            <person name="Hoon S."/>
            <person name="Gangu V."/>
            <person name="Roy S.W."/>
            <person name="Irimia M."/>
            <person name="Korzh V."/>
            <person name="Kondrychyn I."/>
            <person name="Lim Z.W."/>
            <person name="Tay B.H."/>
            <person name="Tohari S."/>
            <person name="Kong K.W."/>
            <person name="Ho S."/>
            <person name="Lorente-Galdos B."/>
            <person name="Quilez J."/>
            <person name="Marques-Bonet T."/>
            <person name="Raney B.J."/>
            <person name="Ingham P.W."/>
            <person name="Tay A."/>
            <person name="Hillier L.W."/>
            <person name="Minx P."/>
            <person name="Boehm T."/>
            <person name="Wilson R.K."/>
            <person name="Brenner S."/>
            <person name="Warren W.C."/>
        </authorList>
    </citation>
    <scope>NUCLEOTIDE SEQUENCE [LARGE SCALE GENOMIC DNA]</scope>
</reference>
<dbReference type="InterPro" id="IPR040029">
    <property type="entry name" value="C14orf28-like"/>
</dbReference>
<reference evidence="1" key="5">
    <citation type="submission" date="2025-09" db="UniProtKB">
        <authorList>
            <consortium name="Ensembl"/>
        </authorList>
    </citation>
    <scope>IDENTIFICATION</scope>
</reference>
<protein>
    <submittedName>
        <fullName evidence="1">Chromosome 14 open reading frame 28</fullName>
    </submittedName>
</protein>
<organism evidence="1 2">
    <name type="scientific">Callorhinchus milii</name>
    <name type="common">Ghost shark</name>
    <dbReference type="NCBI Taxonomy" id="7868"/>
    <lineage>
        <taxon>Eukaryota</taxon>
        <taxon>Metazoa</taxon>
        <taxon>Chordata</taxon>
        <taxon>Craniata</taxon>
        <taxon>Vertebrata</taxon>
        <taxon>Chondrichthyes</taxon>
        <taxon>Holocephali</taxon>
        <taxon>Chimaeriformes</taxon>
        <taxon>Callorhinchidae</taxon>
        <taxon>Callorhinchus</taxon>
    </lineage>
</organism>
<reference evidence="1" key="4">
    <citation type="submission" date="2025-08" db="UniProtKB">
        <authorList>
            <consortium name="Ensembl"/>
        </authorList>
    </citation>
    <scope>IDENTIFICATION</scope>
</reference>
<keyword evidence="2" id="KW-1185">Reference proteome</keyword>
<reference evidence="2" key="2">
    <citation type="journal article" date="2007" name="PLoS Biol.">
        <title>Survey sequencing and comparative analysis of the elephant shark (Callorhinchus milii) genome.</title>
        <authorList>
            <person name="Venkatesh B."/>
            <person name="Kirkness E.F."/>
            <person name="Loh Y.H."/>
            <person name="Halpern A.L."/>
            <person name="Lee A.P."/>
            <person name="Johnson J."/>
            <person name="Dandona N."/>
            <person name="Viswanathan L.D."/>
            <person name="Tay A."/>
            <person name="Venter J.C."/>
            <person name="Strausberg R.L."/>
            <person name="Brenner S."/>
        </authorList>
    </citation>
    <scope>NUCLEOTIDE SEQUENCE [LARGE SCALE GENOMIC DNA]</scope>
</reference>
<reference evidence="2" key="1">
    <citation type="journal article" date="2006" name="Science">
        <title>Ancient noncoding elements conserved in the human genome.</title>
        <authorList>
            <person name="Venkatesh B."/>
            <person name="Kirkness E.F."/>
            <person name="Loh Y.H."/>
            <person name="Halpern A.L."/>
            <person name="Lee A.P."/>
            <person name="Johnson J."/>
            <person name="Dandona N."/>
            <person name="Viswanathan L.D."/>
            <person name="Tay A."/>
            <person name="Venter J.C."/>
            <person name="Strausberg R.L."/>
            <person name="Brenner S."/>
        </authorList>
    </citation>
    <scope>NUCLEOTIDE SEQUENCE [LARGE SCALE GENOMIC DNA]</scope>
</reference>
<dbReference type="Proteomes" id="UP000314986">
    <property type="component" value="Unassembled WGS sequence"/>
</dbReference>
<accession>A0A4W3GSZ0</accession>
<name>A0A4W3GSZ0_CALMI</name>
<dbReference type="PANTHER" id="PTHR35350:SF1">
    <property type="entry name" value="HYPOTHETICAL LOC314168"/>
    <property type="match status" value="1"/>
</dbReference>
<dbReference type="Ensembl" id="ENSCMIT00000006368.1">
    <property type="protein sequence ID" value="ENSCMIP00000006162.1"/>
    <property type="gene ID" value="ENSCMIG00000003546.1"/>
</dbReference>
<proteinExistence type="predicted"/>
<evidence type="ECO:0000313" key="2">
    <source>
        <dbReference type="Proteomes" id="UP000314986"/>
    </source>
</evidence>
<evidence type="ECO:0000313" key="1">
    <source>
        <dbReference type="Ensembl" id="ENSCMIP00000006162.1"/>
    </source>
</evidence>
<dbReference type="PANTHER" id="PTHR35350">
    <property type="entry name" value="HYPOTHETICAL LOC314168"/>
    <property type="match status" value="1"/>
</dbReference>
<dbReference type="AlphaFoldDB" id="A0A4W3GSZ0"/>
<sequence>MKPNVVTTHLTSGTPCLYPSALTPLSIFKSLLKTYLFNCTYGYLPFPTCSGVQPHLCATLFEEIRASVKNNSDEDRSFWRPVLPWGGVYTIKAGRKAMACNPLCPQDPLLDDLIQAAVDEFFCSKIELCEEFGCVGQREFTQRIFCHGAPPFVILNMQQWKSEDLAYIPYYLAVAQQRYLLEGATLFNKEEHHYSAAFKIDGNWMHYDGLRTENLVLLNKPPELLLLSSLVYIRDIEK</sequence>
<dbReference type="GeneTree" id="ENSGT00390000012377"/>